<keyword evidence="2" id="KW-1185">Reference proteome</keyword>
<sequence>MCTLGFQLHPAATYRFVFAGNRDEAYDRPTKAIHFWPNKRQLIAGQDLLHKGTWLGLTRSGRFAVVTNIHAQQKKQGFQRQTSRGNLVKSFLTETVSAEDFGKKLKETRQQYAGYNFLFGDIQRDKLFHYNNLEDNLTSVSHHVHGISNASLDTPWPKLEKIKAGIANLNKTDPQQDAEYLFQLLQNNEKAADEQLPKTDLPIELEREASSIFVRSQKYGTVSSSVILIDQQWNVLFKEKRFDQDGEIEENTYTFRLTDTTEIL</sequence>
<dbReference type="OrthoDB" id="4380123at2"/>
<dbReference type="PANTHER" id="PTHR17985:SF8">
    <property type="entry name" value="TRANSPORT AND GOLGI ORGANIZATION PROTEIN 2 HOMOLOG"/>
    <property type="match status" value="1"/>
</dbReference>
<organism evidence="1 2">
    <name type="scientific">Pisciglobus halotolerans</name>
    <dbReference type="NCBI Taxonomy" id="745365"/>
    <lineage>
        <taxon>Bacteria</taxon>
        <taxon>Bacillati</taxon>
        <taxon>Bacillota</taxon>
        <taxon>Bacilli</taxon>
        <taxon>Lactobacillales</taxon>
        <taxon>Carnobacteriaceae</taxon>
    </lineage>
</organism>
<evidence type="ECO:0000313" key="2">
    <source>
        <dbReference type="Proteomes" id="UP000198668"/>
    </source>
</evidence>
<accession>A0A1I3B680</accession>
<dbReference type="Pfam" id="PF05742">
    <property type="entry name" value="TANGO2"/>
    <property type="match status" value="1"/>
</dbReference>
<dbReference type="Proteomes" id="UP000198668">
    <property type="component" value="Unassembled WGS sequence"/>
</dbReference>
<dbReference type="EMBL" id="FOQE01000004">
    <property type="protein sequence ID" value="SFH57817.1"/>
    <property type="molecule type" value="Genomic_DNA"/>
</dbReference>
<protein>
    <submittedName>
        <fullName evidence="1">Uncharacterized conserved protein, contains NRDE domain</fullName>
    </submittedName>
</protein>
<gene>
    <name evidence="1" type="ORF">SAMN04489868_10445</name>
</gene>
<proteinExistence type="predicted"/>
<dbReference type="AlphaFoldDB" id="A0A1I3B680"/>
<reference evidence="1 2" key="1">
    <citation type="submission" date="2016-10" db="EMBL/GenBank/DDBJ databases">
        <authorList>
            <person name="de Groot N.N."/>
        </authorList>
    </citation>
    <scope>NUCLEOTIDE SEQUENCE [LARGE SCALE GENOMIC DNA]</scope>
    <source>
        <strain evidence="1 2">DSM 27630</strain>
    </source>
</reference>
<dbReference type="PANTHER" id="PTHR17985">
    <property type="entry name" value="SER/THR-RICH PROTEIN T10 IN DGCR REGION"/>
    <property type="match status" value="1"/>
</dbReference>
<dbReference type="RefSeq" id="WP_092091256.1">
    <property type="nucleotide sequence ID" value="NZ_FOQE01000004.1"/>
</dbReference>
<evidence type="ECO:0000313" key="1">
    <source>
        <dbReference type="EMBL" id="SFH57817.1"/>
    </source>
</evidence>
<name>A0A1I3B680_9LACT</name>
<dbReference type="InterPro" id="IPR008551">
    <property type="entry name" value="TANGO2"/>
</dbReference>